<dbReference type="PANTHER" id="PTHR12400:SF26">
    <property type="entry name" value="KINASE"/>
    <property type="match status" value="1"/>
</dbReference>
<dbReference type="GO" id="GO:0000828">
    <property type="term" value="F:inositol hexakisphosphate kinase activity"/>
    <property type="evidence" value="ECO:0007669"/>
    <property type="project" value="TreeGrafter"/>
</dbReference>
<dbReference type="InterPro" id="IPR005522">
    <property type="entry name" value="IPK"/>
</dbReference>
<keyword evidence="2 4" id="KW-0808">Transferase</keyword>
<keyword evidence="3 4" id="KW-0418">Kinase</keyword>
<dbReference type="GO" id="GO:0046854">
    <property type="term" value="P:phosphatidylinositol phosphate biosynthetic process"/>
    <property type="evidence" value="ECO:0007669"/>
    <property type="project" value="TreeGrafter"/>
</dbReference>
<evidence type="ECO:0000313" key="5">
    <source>
        <dbReference type="EMBL" id="VDN96318.1"/>
    </source>
</evidence>
<evidence type="ECO:0000256" key="4">
    <source>
        <dbReference type="RuleBase" id="RU363090"/>
    </source>
</evidence>
<dbReference type="GO" id="GO:0005737">
    <property type="term" value="C:cytoplasm"/>
    <property type="evidence" value="ECO:0007669"/>
    <property type="project" value="TreeGrafter"/>
</dbReference>
<dbReference type="Pfam" id="PF03770">
    <property type="entry name" value="IPK"/>
    <property type="match status" value="1"/>
</dbReference>
<dbReference type="Proteomes" id="UP000278807">
    <property type="component" value="Unassembled WGS sequence"/>
</dbReference>
<gene>
    <name evidence="5" type="ORF">HNAJ_LOCUS459</name>
</gene>
<dbReference type="Gene3D" id="3.30.470.160">
    <property type="entry name" value="Inositol polyphosphate kinase"/>
    <property type="match status" value="2"/>
</dbReference>
<evidence type="ECO:0000256" key="3">
    <source>
        <dbReference type="ARBA" id="ARBA00022777"/>
    </source>
</evidence>
<dbReference type="GO" id="GO:0005634">
    <property type="term" value="C:nucleus"/>
    <property type="evidence" value="ECO:0007669"/>
    <property type="project" value="TreeGrafter"/>
</dbReference>
<keyword evidence="6" id="KW-1185">Reference proteome</keyword>
<dbReference type="AlphaFoldDB" id="A0A0R3T0T9"/>
<dbReference type="InterPro" id="IPR038286">
    <property type="entry name" value="IPK_sf"/>
</dbReference>
<evidence type="ECO:0000256" key="2">
    <source>
        <dbReference type="ARBA" id="ARBA00022679"/>
    </source>
</evidence>
<comment type="similarity">
    <text evidence="1 4">Belongs to the inositol phosphokinase (IPK) family.</text>
</comment>
<dbReference type="EC" id="2.7.-.-" evidence="4"/>
<evidence type="ECO:0000256" key="1">
    <source>
        <dbReference type="ARBA" id="ARBA00007374"/>
    </source>
</evidence>
<evidence type="ECO:0000313" key="6">
    <source>
        <dbReference type="Proteomes" id="UP000278807"/>
    </source>
</evidence>
<dbReference type="SUPFAM" id="SSF56104">
    <property type="entry name" value="SAICAR synthase-like"/>
    <property type="match status" value="1"/>
</dbReference>
<proteinExistence type="inferred from homology"/>
<reference evidence="7" key="1">
    <citation type="submission" date="2016-04" db="UniProtKB">
        <authorList>
            <consortium name="WormBaseParasite"/>
        </authorList>
    </citation>
    <scope>IDENTIFICATION</scope>
</reference>
<dbReference type="OrthoDB" id="338650at2759"/>
<evidence type="ECO:0000313" key="7">
    <source>
        <dbReference type="WBParaSite" id="HNAJ_0000045801-mRNA-1"/>
    </source>
</evidence>
<dbReference type="STRING" id="102285.A0A0R3T0T9"/>
<dbReference type="EMBL" id="UZAE01000124">
    <property type="protein sequence ID" value="VDN96318.1"/>
    <property type="molecule type" value="Genomic_DNA"/>
</dbReference>
<name>A0A0R3T0T9_RODNA</name>
<dbReference type="GO" id="GO:0032958">
    <property type="term" value="P:inositol phosphate biosynthetic process"/>
    <property type="evidence" value="ECO:0007669"/>
    <property type="project" value="InterPro"/>
</dbReference>
<sequence length="300" mass="33526">MRYVTLTGSFIPDGAGSILKVYNEAEKMCLEALSTDVLRPYVPEFLGEITTLDGKRNLFAISITRLILILFFKAARSVDYEESGVHEVESANKGFVRMQDLLHGFESPSIMDVKMGRRTFMEEEWQALHTGSLNLRPDMYQKMIEVDPNEPTPLEHQQAAITKFRYMQWRETLSSSADFGFRIEGLKVIGTSLLFVHDKTGTKSNVWLIDFGKTHPLPPGVEIDHHATWVAGNHEDGYLFGLERLIDAFTEVLREVVPLPSTTPCVPSASSLCAPLLRKPAIVVGCEKVSSKPEAGKGPR</sequence>
<organism evidence="7">
    <name type="scientific">Rodentolepis nana</name>
    <name type="common">Dwarf tapeworm</name>
    <name type="synonym">Hymenolepis nana</name>
    <dbReference type="NCBI Taxonomy" id="102285"/>
    <lineage>
        <taxon>Eukaryota</taxon>
        <taxon>Metazoa</taxon>
        <taxon>Spiralia</taxon>
        <taxon>Lophotrochozoa</taxon>
        <taxon>Platyhelminthes</taxon>
        <taxon>Cestoda</taxon>
        <taxon>Eucestoda</taxon>
        <taxon>Cyclophyllidea</taxon>
        <taxon>Hymenolepididae</taxon>
        <taxon>Rodentolepis</taxon>
    </lineage>
</organism>
<accession>A0A0R3T0T9</accession>
<protein>
    <recommendedName>
        <fullName evidence="4">Kinase</fullName>
        <ecNumber evidence="4">2.7.-.-</ecNumber>
    </recommendedName>
</protein>
<dbReference type="WBParaSite" id="HNAJ_0000045801-mRNA-1">
    <property type="protein sequence ID" value="HNAJ_0000045801-mRNA-1"/>
    <property type="gene ID" value="HNAJ_0000045801"/>
</dbReference>
<reference evidence="5 6" key="2">
    <citation type="submission" date="2018-11" db="EMBL/GenBank/DDBJ databases">
        <authorList>
            <consortium name="Pathogen Informatics"/>
        </authorList>
    </citation>
    <scope>NUCLEOTIDE SEQUENCE [LARGE SCALE GENOMIC DNA]</scope>
</reference>
<dbReference type="PANTHER" id="PTHR12400">
    <property type="entry name" value="INOSITOL POLYPHOSPHATE KINASE"/>
    <property type="match status" value="1"/>
</dbReference>